<evidence type="ECO:0000256" key="1">
    <source>
        <dbReference type="ARBA" id="ARBA00022679"/>
    </source>
</evidence>
<dbReference type="InterPro" id="IPR050482">
    <property type="entry name" value="Sensor_HK_TwoCompSys"/>
</dbReference>
<dbReference type="Gene3D" id="3.30.565.10">
    <property type="entry name" value="Histidine kinase-like ATPase, C-terminal domain"/>
    <property type="match status" value="1"/>
</dbReference>
<organism evidence="6 7">
    <name type="scientific">Boudabousia tangfeifanii</name>
    <dbReference type="NCBI Taxonomy" id="1912795"/>
    <lineage>
        <taxon>Bacteria</taxon>
        <taxon>Bacillati</taxon>
        <taxon>Actinomycetota</taxon>
        <taxon>Actinomycetes</taxon>
        <taxon>Actinomycetales</taxon>
        <taxon>Actinomycetaceae</taxon>
        <taxon>Boudabousia</taxon>
    </lineage>
</organism>
<feature type="transmembrane region" description="Helical" evidence="4">
    <location>
        <begin position="75"/>
        <end position="96"/>
    </location>
</feature>
<gene>
    <name evidence="6" type="ORF">BK816_06745</name>
</gene>
<dbReference type="PANTHER" id="PTHR24421">
    <property type="entry name" value="NITRATE/NITRITE SENSOR PROTEIN NARX-RELATED"/>
    <property type="match status" value="1"/>
</dbReference>
<feature type="domain" description="Histidine kinase/HSP90-like ATPase" evidence="5">
    <location>
        <begin position="270"/>
        <end position="354"/>
    </location>
</feature>
<dbReference type="GO" id="GO:0000160">
    <property type="term" value="P:phosphorelay signal transduction system"/>
    <property type="evidence" value="ECO:0007669"/>
    <property type="project" value="UniProtKB-KW"/>
</dbReference>
<sequence length="366" mass="40220">MAAPLVKEPHVKSPATKVTRQIFLALAGVALISALAIIASTVVPSPASKGIVPLASILVIFIGIWLAWQNLGKETINWAQIGTGITLVVVALIVWLAPNNQPGELAQIAFTLLVILFTIVLIGAPLWKTIRTQISKVETKAVADRQRADIAAHLHDSVLQTLALIQSNAGDEQKVRTLARREERQLRAWLYEGKDRSEMPQNRPNNFASEVGLRQETALGQQESKDPRTQNIGELCEQVAAQIEDEWNCRIEVVTTQDRPVGEIAPVATSLLKEALTNAAKHASPPYSVYVETTPELQIFVRDHGKGFDLTQLQQVPADRHGIRDSLLQRAQNHGGQVKYKRLAQGTEVQICLPSMETSQETEETS</sequence>
<dbReference type="AlphaFoldDB" id="A0A1D9MKY0"/>
<feature type="transmembrane region" description="Helical" evidence="4">
    <location>
        <begin position="50"/>
        <end position="68"/>
    </location>
</feature>
<evidence type="ECO:0000313" key="6">
    <source>
        <dbReference type="EMBL" id="AOZ73021.1"/>
    </source>
</evidence>
<dbReference type="GO" id="GO:0016301">
    <property type="term" value="F:kinase activity"/>
    <property type="evidence" value="ECO:0007669"/>
    <property type="project" value="UniProtKB-KW"/>
</dbReference>
<evidence type="ECO:0000256" key="2">
    <source>
        <dbReference type="ARBA" id="ARBA00022777"/>
    </source>
</evidence>
<dbReference type="Proteomes" id="UP000176288">
    <property type="component" value="Chromosome"/>
</dbReference>
<accession>A0A1D9MKY0</accession>
<keyword evidence="1" id="KW-0808">Transferase</keyword>
<evidence type="ECO:0000313" key="7">
    <source>
        <dbReference type="Proteomes" id="UP000176288"/>
    </source>
</evidence>
<dbReference type="SUPFAM" id="SSF55874">
    <property type="entry name" value="ATPase domain of HSP90 chaperone/DNA topoisomerase II/histidine kinase"/>
    <property type="match status" value="1"/>
</dbReference>
<protein>
    <recommendedName>
        <fullName evidence="5">Histidine kinase/HSP90-like ATPase domain-containing protein</fullName>
    </recommendedName>
</protein>
<evidence type="ECO:0000256" key="3">
    <source>
        <dbReference type="ARBA" id="ARBA00023012"/>
    </source>
</evidence>
<keyword evidence="4" id="KW-0812">Transmembrane</keyword>
<name>A0A1D9MKY0_9ACTO</name>
<dbReference type="InterPro" id="IPR036890">
    <property type="entry name" value="HATPase_C_sf"/>
</dbReference>
<keyword evidence="7" id="KW-1185">Reference proteome</keyword>
<proteinExistence type="predicted"/>
<feature type="transmembrane region" description="Helical" evidence="4">
    <location>
        <begin position="108"/>
        <end position="127"/>
    </location>
</feature>
<feature type="transmembrane region" description="Helical" evidence="4">
    <location>
        <begin position="22"/>
        <end position="44"/>
    </location>
</feature>
<keyword evidence="4" id="KW-1133">Transmembrane helix</keyword>
<dbReference type="STRING" id="1912795.BK816_06745"/>
<dbReference type="InterPro" id="IPR003594">
    <property type="entry name" value="HATPase_dom"/>
</dbReference>
<dbReference type="EMBL" id="CP017812">
    <property type="protein sequence ID" value="AOZ73021.1"/>
    <property type="molecule type" value="Genomic_DNA"/>
</dbReference>
<dbReference type="KEGG" id="avu:BK816_06745"/>
<keyword evidence="4" id="KW-0472">Membrane</keyword>
<reference evidence="6 7" key="1">
    <citation type="submission" date="2016-10" db="EMBL/GenBank/DDBJ databases">
        <title>Actinomyces aegypiusis sp. nov., isolated from the Aegypius monachus in Qinghai Tibet Plateau China.</title>
        <authorList>
            <person name="Wang Y."/>
        </authorList>
    </citation>
    <scope>NUCLEOTIDE SEQUENCE [LARGE SCALE GENOMIC DNA]</scope>
    <source>
        <strain evidence="6 7">VUL4_3</strain>
    </source>
</reference>
<dbReference type="PANTHER" id="PTHR24421:SF61">
    <property type="entry name" value="OXYGEN SENSOR HISTIDINE KINASE NREB"/>
    <property type="match status" value="1"/>
</dbReference>
<dbReference type="Pfam" id="PF02518">
    <property type="entry name" value="HATPase_c"/>
    <property type="match status" value="1"/>
</dbReference>
<evidence type="ECO:0000256" key="4">
    <source>
        <dbReference type="SAM" id="Phobius"/>
    </source>
</evidence>
<keyword evidence="2" id="KW-0418">Kinase</keyword>
<evidence type="ECO:0000259" key="5">
    <source>
        <dbReference type="Pfam" id="PF02518"/>
    </source>
</evidence>
<keyword evidence="3" id="KW-0902">Two-component regulatory system</keyword>